<proteinExistence type="predicted"/>
<organism evidence="1 2">
    <name type="scientific">Solanum commersonii</name>
    <name type="common">Commerson's wild potato</name>
    <name type="synonym">Commerson's nightshade</name>
    <dbReference type="NCBI Taxonomy" id="4109"/>
    <lineage>
        <taxon>Eukaryota</taxon>
        <taxon>Viridiplantae</taxon>
        <taxon>Streptophyta</taxon>
        <taxon>Embryophyta</taxon>
        <taxon>Tracheophyta</taxon>
        <taxon>Spermatophyta</taxon>
        <taxon>Magnoliopsida</taxon>
        <taxon>eudicotyledons</taxon>
        <taxon>Gunneridae</taxon>
        <taxon>Pentapetalae</taxon>
        <taxon>asterids</taxon>
        <taxon>lamiids</taxon>
        <taxon>Solanales</taxon>
        <taxon>Solanaceae</taxon>
        <taxon>Solanoideae</taxon>
        <taxon>Solaneae</taxon>
        <taxon>Solanum</taxon>
    </lineage>
</organism>
<accession>A0A9J5YV60</accession>
<keyword evidence="2" id="KW-1185">Reference proteome</keyword>
<dbReference type="GO" id="GO:0043531">
    <property type="term" value="F:ADP binding"/>
    <property type="evidence" value="ECO:0007669"/>
    <property type="project" value="InterPro"/>
</dbReference>
<gene>
    <name evidence="1" type="ORF">H5410_026119</name>
</gene>
<sequence length="171" mass="19480">MEGFQEAMDKIKRQLLGGSSQLDIISIVVTPHFDVHAKCRVTQLYSWKELLLTILNDVLDPAGKEDVWDSPFYICAPKILGIILTTRLSDVANYAKCDSEPHHHPSWTLLQEEVFQGESCPPELVDVGFRIAKKMCRVVSILLKLLKYNKSRIIVWKESLGKGDGYYLVQF</sequence>
<evidence type="ECO:0000313" key="2">
    <source>
        <dbReference type="Proteomes" id="UP000824120"/>
    </source>
</evidence>
<dbReference type="AlphaFoldDB" id="A0A9J5YV60"/>
<name>A0A9J5YV60_SOLCO</name>
<dbReference type="Proteomes" id="UP000824120">
    <property type="component" value="Chromosome 5"/>
</dbReference>
<dbReference type="OrthoDB" id="10589592at2759"/>
<protein>
    <submittedName>
        <fullName evidence="1">Uncharacterized protein</fullName>
    </submittedName>
</protein>
<comment type="caution">
    <text evidence="1">The sequence shown here is derived from an EMBL/GenBank/DDBJ whole genome shotgun (WGS) entry which is preliminary data.</text>
</comment>
<evidence type="ECO:0000313" key="1">
    <source>
        <dbReference type="EMBL" id="KAG5604627.1"/>
    </source>
</evidence>
<dbReference type="SUPFAM" id="SSF52540">
    <property type="entry name" value="P-loop containing nucleoside triphosphate hydrolases"/>
    <property type="match status" value="1"/>
</dbReference>
<reference evidence="1 2" key="1">
    <citation type="submission" date="2020-09" db="EMBL/GenBank/DDBJ databases">
        <title>De no assembly of potato wild relative species, Solanum commersonii.</title>
        <authorList>
            <person name="Cho K."/>
        </authorList>
    </citation>
    <scope>NUCLEOTIDE SEQUENCE [LARGE SCALE GENOMIC DNA]</scope>
    <source>
        <strain evidence="1">LZ3.2</strain>
        <tissue evidence="1">Leaf</tissue>
    </source>
</reference>
<dbReference type="InterPro" id="IPR027417">
    <property type="entry name" value="P-loop_NTPase"/>
</dbReference>
<dbReference type="EMBL" id="JACXVP010000005">
    <property type="protein sequence ID" value="KAG5604627.1"/>
    <property type="molecule type" value="Genomic_DNA"/>
</dbReference>